<dbReference type="InterPro" id="IPR009739">
    <property type="entry name" value="LprI-like_N"/>
</dbReference>
<evidence type="ECO:0000313" key="3">
    <source>
        <dbReference type="Proteomes" id="UP000013117"/>
    </source>
</evidence>
<keyword evidence="3" id="KW-1185">Reference proteome</keyword>
<dbReference type="HOGENOM" id="CLU_098530_0_0_6"/>
<protein>
    <recommendedName>
        <fullName evidence="1">Lysozyme inhibitor LprI-like N-terminal domain-containing protein</fullName>
    </recommendedName>
</protein>
<dbReference type="RefSeq" id="WP_004860723.1">
    <property type="nucleotide sequence ID" value="NZ_ASYY01000029.1"/>
</dbReference>
<sequence length="210" mass="24576">MQNIKSKAFNFLFILNLVAYSNQIQAKNNILEEKSKYEKSERDLNGMYSDIRNYIKENKVELDYLVKSQRDWLKRRNLQCGFKDKVNTLEGYMCLSIANNKKTLSLKSDYMGFDKTENNLIKPFSYVTGIQKKLDVGGCWCSESTLKIIKDKIYIYQACDKGLQDPIIYKIVGKIFREYSVEYKIDTNNNGIPEFNLSFVTNGKDVWNIR</sequence>
<comment type="caution">
    <text evidence="2">The sequence shown here is derived from an EMBL/GenBank/DDBJ whole genome shotgun (WGS) entry which is preliminary data.</text>
</comment>
<organism evidence="2 3">
    <name type="scientific">Acinetobacter gerneri DSM 14967 = CIP 107464 = MTCC 9824</name>
    <dbReference type="NCBI Taxonomy" id="1120926"/>
    <lineage>
        <taxon>Bacteria</taxon>
        <taxon>Pseudomonadati</taxon>
        <taxon>Pseudomonadota</taxon>
        <taxon>Gammaproteobacteria</taxon>
        <taxon>Moraxellales</taxon>
        <taxon>Moraxellaceae</taxon>
        <taxon>Acinetobacter</taxon>
    </lineage>
</organism>
<reference evidence="2 3" key="1">
    <citation type="submission" date="2013-02" db="EMBL/GenBank/DDBJ databases">
        <title>The Genome Sequence of Acinetobacter gerneri CIP 107464.</title>
        <authorList>
            <consortium name="The Broad Institute Genome Sequencing Platform"/>
            <consortium name="The Broad Institute Genome Sequencing Center for Infectious Disease"/>
            <person name="Cerqueira G."/>
            <person name="Feldgarden M."/>
            <person name="Courvalin P."/>
            <person name="Perichon B."/>
            <person name="Grillot-Courvalin C."/>
            <person name="Clermont D."/>
            <person name="Rocha E."/>
            <person name="Yoon E.-J."/>
            <person name="Nemec A."/>
            <person name="Walker B."/>
            <person name="Young S.K."/>
            <person name="Zeng Q."/>
            <person name="Gargeya S."/>
            <person name="Fitzgerald M."/>
            <person name="Haas B."/>
            <person name="Abouelleil A."/>
            <person name="Alvarado L."/>
            <person name="Arachchi H.M."/>
            <person name="Berlin A.M."/>
            <person name="Chapman S.B."/>
            <person name="Dewar J."/>
            <person name="Goldberg J."/>
            <person name="Griggs A."/>
            <person name="Gujja S."/>
            <person name="Hansen M."/>
            <person name="Howarth C."/>
            <person name="Imamovic A."/>
            <person name="Larimer J."/>
            <person name="McCowan C."/>
            <person name="Murphy C."/>
            <person name="Neiman D."/>
            <person name="Pearson M."/>
            <person name="Priest M."/>
            <person name="Roberts A."/>
            <person name="Saif S."/>
            <person name="Shea T."/>
            <person name="Sisk P."/>
            <person name="Sykes S."/>
            <person name="Wortman J."/>
            <person name="Nusbaum C."/>
            <person name="Birren B."/>
        </authorList>
    </citation>
    <scope>NUCLEOTIDE SEQUENCE [LARGE SCALE GENOMIC DNA]</scope>
    <source>
        <strain evidence="2 3">CIP 107464</strain>
    </source>
</reference>
<evidence type="ECO:0000259" key="1">
    <source>
        <dbReference type="Pfam" id="PF07007"/>
    </source>
</evidence>
<dbReference type="Pfam" id="PF07007">
    <property type="entry name" value="LprI"/>
    <property type="match status" value="1"/>
</dbReference>
<evidence type="ECO:0000313" key="2">
    <source>
        <dbReference type="EMBL" id="ENV34389.1"/>
    </source>
</evidence>
<dbReference type="Gene3D" id="1.20.1270.180">
    <property type="match status" value="1"/>
</dbReference>
<dbReference type="Proteomes" id="UP000013117">
    <property type="component" value="Unassembled WGS sequence"/>
</dbReference>
<dbReference type="AlphaFoldDB" id="N8ZKW5"/>
<dbReference type="PATRIC" id="fig|1120926.3.peg.1396"/>
<dbReference type="OrthoDB" id="6705100at2"/>
<name>N8ZKW5_9GAMM</name>
<proteinExistence type="predicted"/>
<accession>N8ZKW5</accession>
<gene>
    <name evidence="2" type="ORF">F960_01456</name>
</gene>
<feature type="domain" description="Lysozyme inhibitor LprI-like N-terminal" evidence="1">
    <location>
        <begin position="35"/>
        <end position="94"/>
    </location>
</feature>
<dbReference type="EMBL" id="APPN01000058">
    <property type="protein sequence ID" value="ENV34389.1"/>
    <property type="molecule type" value="Genomic_DNA"/>
</dbReference>
<dbReference type="GeneID" id="84208839"/>